<name>A0A975T3D6_9NOST</name>
<dbReference type="RefSeq" id="WP_190605459.1">
    <property type="nucleotide sequence ID" value="NZ_CP021056.1"/>
</dbReference>
<accession>A0A975T3D6</accession>
<dbReference type="AlphaFoldDB" id="A0A975T3D6"/>
<reference evidence="1" key="1">
    <citation type="submission" date="2017-04" db="EMBL/GenBank/DDBJ databases">
        <title>Genome deletions in a multicellular cyanobacterial endosymbiont for morphological adaptation in marine diatoms.</title>
        <authorList>
            <person name="Wang Y."/>
            <person name="Gao H."/>
            <person name="Li R."/>
            <person name="Xu X."/>
        </authorList>
    </citation>
    <scope>NUCLEOTIDE SEQUENCE</scope>
    <source>
        <strain evidence="1">FACHB 800</strain>
    </source>
</reference>
<protein>
    <submittedName>
        <fullName evidence="1">Uncharacterized protein</fullName>
    </submittedName>
</protein>
<dbReference type="Proteomes" id="UP000683511">
    <property type="component" value="Chromosome"/>
</dbReference>
<gene>
    <name evidence="1" type="ORF">B6N60_00023</name>
</gene>
<organism evidence="1 2">
    <name type="scientific">Richelia sinica FACHB-800</name>
    <dbReference type="NCBI Taxonomy" id="1357546"/>
    <lineage>
        <taxon>Bacteria</taxon>
        <taxon>Bacillati</taxon>
        <taxon>Cyanobacteriota</taxon>
        <taxon>Cyanophyceae</taxon>
        <taxon>Nostocales</taxon>
        <taxon>Nostocaceae</taxon>
        <taxon>Richelia</taxon>
    </lineage>
</organism>
<dbReference type="EMBL" id="CP021056">
    <property type="protein sequence ID" value="QXE21349.1"/>
    <property type="molecule type" value="Genomic_DNA"/>
</dbReference>
<evidence type="ECO:0000313" key="1">
    <source>
        <dbReference type="EMBL" id="QXE21349.1"/>
    </source>
</evidence>
<dbReference type="KEGG" id="rsin:B6N60_00023"/>
<proteinExistence type="predicted"/>
<sequence length="107" mass="11817">MDEKLPFLNPELFTELSPQEQQIFQAGLGDNNDFMVQNLLYLQNTNIETSADRNLTLGAGDSDSQSTKYKLSQFTLGSVLTFVVPNINNGANGCKQLLSNLLGRLFS</sequence>
<keyword evidence="2" id="KW-1185">Reference proteome</keyword>
<evidence type="ECO:0000313" key="2">
    <source>
        <dbReference type="Proteomes" id="UP000683511"/>
    </source>
</evidence>